<proteinExistence type="predicted"/>
<dbReference type="EMBL" id="BARS01010067">
    <property type="protein sequence ID" value="GAF89360.1"/>
    <property type="molecule type" value="Genomic_DNA"/>
</dbReference>
<comment type="caution">
    <text evidence="2">The sequence shown here is derived from an EMBL/GenBank/DDBJ whole genome shotgun (WGS) entry which is preliminary data.</text>
</comment>
<organism evidence="2">
    <name type="scientific">marine sediment metagenome</name>
    <dbReference type="NCBI Taxonomy" id="412755"/>
    <lineage>
        <taxon>unclassified sequences</taxon>
        <taxon>metagenomes</taxon>
        <taxon>ecological metagenomes</taxon>
    </lineage>
</organism>
<accession>X0ULJ5</accession>
<feature type="compositionally biased region" description="Polar residues" evidence="1">
    <location>
        <begin position="99"/>
        <end position="108"/>
    </location>
</feature>
<evidence type="ECO:0000313" key="2">
    <source>
        <dbReference type="EMBL" id="GAF89360.1"/>
    </source>
</evidence>
<protein>
    <submittedName>
        <fullName evidence="2">Uncharacterized protein</fullName>
    </submittedName>
</protein>
<name>X0ULJ5_9ZZZZ</name>
<feature type="region of interest" description="Disordered" evidence="1">
    <location>
        <begin position="92"/>
        <end position="124"/>
    </location>
</feature>
<gene>
    <name evidence="2" type="ORF">S01H1_18772</name>
</gene>
<evidence type="ECO:0000256" key="1">
    <source>
        <dbReference type="SAM" id="MobiDB-lite"/>
    </source>
</evidence>
<dbReference type="AlphaFoldDB" id="X0ULJ5"/>
<sequence>KNKLTNDVRAAFHKVYNEMGHNREVDGKKITGHEAFLEWARDNATEFYRLYGKMIPATAELTGDIHEDFVDGLVFEEETLHLVEGQAEVIDVGTKPTIEGQSGDTSPRSAPDNAPLKLESPEPP</sequence>
<reference evidence="2" key="1">
    <citation type="journal article" date="2014" name="Front. Microbiol.">
        <title>High frequency of phylogenetically diverse reductive dehalogenase-homologous genes in deep subseafloor sedimentary metagenomes.</title>
        <authorList>
            <person name="Kawai M."/>
            <person name="Futagami T."/>
            <person name="Toyoda A."/>
            <person name="Takaki Y."/>
            <person name="Nishi S."/>
            <person name="Hori S."/>
            <person name="Arai W."/>
            <person name="Tsubouchi T."/>
            <person name="Morono Y."/>
            <person name="Uchiyama I."/>
            <person name="Ito T."/>
            <person name="Fujiyama A."/>
            <person name="Inagaki F."/>
            <person name="Takami H."/>
        </authorList>
    </citation>
    <scope>NUCLEOTIDE SEQUENCE</scope>
    <source>
        <strain evidence="2">Expedition CK06-06</strain>
    </source>
</reference>
<feature type="non-terminal residue" evidence="2">
    <location>
        <position position="1"/>
    </location>
</feature>